<accession>A0ABP1QL74</accession>
<name>A0ABP1QL74_9HEXA</name>
<keyword evidence="3" id="KW-1185">Reference proteome</keyword>
<feature type="signal peptide" evidence="1">
    <location>
        <begin position="1"/>
        <end position="24"/>
    </location>
</feature>
<feature type="chain" id="PRO_5045785575" evidence="1">
    <location>
        <begin position="25"/>
        <end position="70"/>
    </location>
</feature>
<comment type="caution">
    <text evidence="2">The sequence shown here is derived from an EMBL/GenBank/DDBJ whole genome shotgun (WGS) entry which is preliminary data.</text>
</comment>
<gene>
    <name evidence="2" type="ORF">ODALV1_LOCUS12663</name>
</gene>
<evidence type="ECO:0000313" key="2">
    <source>
        <dbReference type="EMBL" id="CAL8107407.1"/>
    </source>
</evidence>
<keyword evidence="1" id="KW-0732">Signal</keyword>
<organism evidence="2 3">
    <name type="scientific">Orchesella dallaii</name>
    <dbReference type="NCBI Taxonomy" id="48710"/>
    <lineage>
        <taxon>Eukaryota</taxon>
        <taxon>Metazoa</taxon>
        <taxon>Ecdysozoa</taxon>
        <taxon>Arthropoda</taxon>
        <taxon>Hexapoda</taxon>
        <taxon>Collembola</taxon>
        <taxon>Entomobryomorpha</taxon>
        <taxon>Entomobryoidea</taxon>
        <taxon>Orchesellidae</taxon>
        <taxon>Orchesellinae</taxon>
        <taxon>Orchesella</taxon>
    </lineage>
</organism>
<sequence length="70" mass="7433">MKSVVLISFVVVTIFGILIQDIQGECLQNGAICTVDDFTAPVGDCCGFCHVKKAGPPGKGRCRSWFIGGK</sequence>
<proteinExistence type="predicted"/>
<dbReference type="Proteomes" id="UP001642540">
    <property type="component" value="Unassembled WGS sequence"/>
</dbReference>
<reference evidence="2 3" key="1">
    <citation type="submission" date="2024-08" db="EMBL/GenBank/DDBJ databases">
        <authorList>
            <person name="Cucini C."/>
            <person name="Frati F."/>
        </authorList>
    </citation>
    <scope>NUCLEOTIDE SEQUENCE [LARGE SCALE GENOMIC DNA]</scope>
</reference>
<protein>
    <submittedName>
        <fullName evidence="2">Uncharacterized protein</fullName>
    </submittedName>
</protein>
<dbReference type="EMBL" id="CAXLJM020000038">
    <property type="protein sequence ID" value="CAL8107407.1"/>
    <property type="molecule type" value="Genomic_DNA"/>
</dbReference>
<evidence type="ECO:0000256" key="1">
    <source>
        <dbReference type="SAM" id="SignalP"/>
    </source>
</evidence>
<evidence type="ECO:0000313" key="3">
    <source>
        <dbReference type="Proteomes" id="UP001642540"/>
    </source>
</evidence>